<dbReference type="GO" id="GO:0003676">
    <property type="term" value="F:nucleic acid binding"/>
    <property type="evidence" value="ECO:0007669"/>
    <property type="project" value="InterPro"/>
</dbReference>
<feature type="domain" description="Integrase catalytic" evidence="2">
    <location>
        <begin position="1"/>
        <end position="144"/>
    </location>
</feature>
<dbReference type="Pfam" id="PF07727">
    <property type="entry name" value="RVT_2"/>
    <property type="match status" value="1"/>
</dbReference>
<dbReference type="PROSITE" id="PS50994">
    <property type="entry name" value="INTEGRASE"/>
    <property type="match status" value="1"/>
</dbReference>
<comment type="caution">
    <text evidence="3">The sequence shown here is derived from an EMBL/GenBank/DDBJ whole genome shotgun (WGS) entry which is preliminary data.</text>
</comment>
<gene>
    <name evidence="3" type="ORF">MERR_LOCUS16085</name>
</gene>
<dbReference type="PANTHER" id="PTHR11439">
    <property type="entry name" value="GAG-POL-RELATED RETROTRANSPOSON"/>
    <property type="match status" value="1"/>
</dbReference>
<dbReference type="InterPro" id="IPR013103">
    <property type="entry name" value="RVT_2"/>
</dbReference>
<dbReference type="InterPro" id="IPR057670">
    <property type="entry name" value="SH3_retrovirus"/>
</dbReference>
<dbReference type="CDD" id="cd09272">
    <property type="entry name" value="RNase_HI_RT_Ty1"/>
    <property type="match status" value="1"/>
</dbReference>
<dbReference type="InterPro" id="IPR012337">
    <property type="entry name" value="RNaseH-like_sf"/>
</dbReference>
<dbReference type="GO" id="GO:0015074">
    <property type="term" value="P:DNA integration"/>
    <property type="evidence" value="ECO:0007669"/>
    <property type="project" value="InterPro"/>
</dbReference>
<feature type="compositionally biased region" description="Low complexity" evidence="1">
    <location>
        <begin position="277"/>
        <end position="286"/>
    </location>
</feature>
<proteinExistence type="predicted"/>
<feature type="region of interest" description="Disordered" evidence="1">
    <location>
        <begin position="271"/>
        <end position="293"/>
    </location>
</feature>
<accession>A0A6D2IQT0</accession>
<evidence type="ECO:0000259" key="2">
    <source>
        <dbReference type="PROSITE" id="PS50994"/>
    </source>
</evidence>
<dbReference type="SUPFAM" id="SSF53098">
    <property type="entry name" value="Ribonuclease H-like"/>
    <property type="match status" value="1"/>
</dbReference>
<dbReference type="InterPro" id="IPR043502">
    <property type="entry name" value="DNA/RNA_pol_sf"/>
</dbReference>
<dbReference type="Pfam" id="PF00665">
    <property type="entry name" value="rve"/>
    <property type="match status" value="1"/>
</dbReference>
<dbReference type="Pfam" id="PF25597">
    <property type="entry name" value="SH3_retrovirus"/>
    <property type="match status" value="1"/>
</dbReference>
<dbReference type="Proteomes" id="UP000467841">
    <property type="component" value="Unassembled WGS sequence"/>
</dbReference>
<name>A0A6D2IQT0_9BRAS</name>
<dbReference type="Gene3D" id="3.30.420.10">
    <property type="entry name" value="Ribonuclease H-like superfamily/Ribonuclease H"/>
    <property type="match status" value="1"/>
</dbReference>
<dbReference type="EMBL" id="CACVBM020001074">
    <property type="protein sequence ID" value="CAA7028850.1"/>
    <property type="molecule type" value="Genomic_DNA"/>
</dbReference>
<protein>
    <recommendedName>
        <fullName evidence="2">Integrase catalytic domain-containing protein</fullName>
    </recommendedName>
</protein>
<evidence type="ECO:0000313" key="3">
    <source>
        <dbReference type="EMBL" id="CAA7028850.1"/>
    </source>
</evidence>
<dbReference type="PANTHER" id="PTHR11439:SF462">
    <property type="match status" value="1"/>
</dbReference>
<dbReference type="AlphaFoldDB" id="A0A6D2IQT0"/>
<dbReference type="OrthoDB" id="414104at2759"/>
<evidence type="ECO:0000256" key="1">
    <source>
        <dbReference type="SAM" id="MobiDB-lite"/>
    </source>
</evidence>
<reference evidence="3" key="1">
    <citation type="submission" date="2020-01" db="EMBL/GenBank/DDBJ databases">
        <authorList>
            <person name="Mishra B."/>
        </authorList>
    </citation>
    <scope>NUCLEOTIDE SEQUENCE [LARGE SCALE GENOMIC DNA]</scope>
</reference>
<dbReference type="SUPFAM" id="SSF56672">
    <property type="entry name" value="DNA/RNA polymerases"/>
    <property type="match status" value="1"/>
</dbReference>
<dbReference type="InterPro" id="IPR036397">
    <property type="entry name" value="RNaseH_sf"/>
</dbReference>
<dbReference type="InterPro" id="IPR001584">
    <property type="entry name" value="Integrase_cat-core"/>
</dbReference>
<evidence type="ECO:0000313" key="4">
    <source>
        <dbReference type="Proteomes" id="UP000467841"/>
    </source>
</evidence>
<sequence>MCGSRYFLIILDDFSRALWIYLLPDKQQAPKSLKDFIAMVERQFGKRVKTIRSDNGSEFICLNGFFREHGILHETSCVATPQQNGRVERKHRHILNVARALRFQASLPLEFWGQCVLAAGYIINRTPTTILRGKTPFELLYNRPPPINHLRVFGCLCYVHNLHHGGDKFAPRSKKSVFLGYPFGKKGWRVYDLETRKMLISRNVIFCEDKFPFSTPSTIDRSPITSGPSILVRPLVFDIDDFDDILPAVEIVPPDLDPTPTLVVPTPLIPAPPEPSSPSEETIISPSEPPNPTSPVAAVLPLVSVTEELGRGKRDRKLPSKLNDYVLKTTSAELPKHYSQAVLDKRFRDAMKNEIEALDESQTWTIETLPPGKTALGCQWVFTIKYKSDGSVERYKARLVVLGNNQIEGEDFGETFAPVVKMNTIRICLEVSAAKNWEIHQMDVHNAFLHGDLEEEVFMKLPPGFRTKDSSQVCRLHKSLYGLCQAPRCWFAKLSTALLEYGFTQCLSDYSLFLYNRDGKQMYVLVYVDDLVISGNSIELMTAFKDYLSSQFRMKDLGVLKYFLGIEVARSPKGIYLCQRKYALDIISETGLLGARPVKFPLEQNHRLSFATGDDIPDPKRYRRLVGRLIYLAATRPDISYAIHILTRFMQHPKAPHWEAALRVVRFLKNNPGQGILLRADCPLTVTGWCDSDWNGCPLTRRSLTGYFIQLGNSPVSWKAKLQDTVSLSSAEAEYRAMQYAVKEIKWMKAFLLSLGIDHSAPIALFCDNKAAIHIAANPVFHERTKHIENDCHFVRDAWKDGIITMKHVSTDKQLADILTKALGAAEFENFKFKMGICDLHAPS</sequence>
<organism evidence="3 4">
    <name type="scientific">Microthlaspi erraticum</name>
    <dbReference type="NCBI Taxonomy" id="1685480"/>
    <lineage>
        <taxon>Eukaryota</taxon>
        <taxon>Viridiplantae</taxon>
        <taxon>Streptophyta</taxon>
        <taxon>Embryophyta</taxon>
        <taxon>Tracheophyta</taxon>
        <taxon>Spermatophyta</taxon>
        <taxon>Magnoliopsida</taxon>
        <taxon>eudicotyledons</taxon>
        <taxon>Gunneridae</taxon>
        <taxon>Pentapetalae</taxon>
        <taxon>rosids</taxon>
        <taxon>malvids</taxon>
        <taxon>Brassicales</taxon>
        <taxon>Brassicaceae</taxon>
        <taxon>Coluteocarpeae</taxon>
        <taxon>Microthlaspi</taxon>
    </lineage>
</organism>
<keyword evidence="4" id="KW-1185">Reference proteome</keyword>